<dbReference type="Pfam" id="PF22845">
    <property type="entry name" value="DUF3097_N"/>
    <property type="match status" value="1"/>
</dbReference>
<proteinExistence type="predicted"/>
<evidence type="ECO:0000259" key="3">
    <source>
        <dbReference type="Pfam" id="PF22845"/>
    </source>
</evidence>
<feature type="compositionally biased region" description="Basic and acidic residues" evidence="1">
    <location>
        <begin position="1"/>
        <end position="13"/>
    </location>
</feature>
<dbReference type="Pfam" id="PF11296">
    <property type="entry name" value="DUF3097_C"/>
    <property type="match status" value="1"/>
</dbReference>
<keyword evidence="5" id="KW-1185">Reference proteome</keyword>
<feature type="region of interest" description="Disordered" evidence="1">
    <location>
        <begin position="1"/>
        <end position="21"/>
    </location>
</feature>
<accession>A0A2I1IP64</accession>
<dbReference type="EMBL" id="PKKO01000002">
    <property type="protein sequence ID" value="PKY72920.1"/>
    <property type="molecule type" value="Genomic_DNA"/>
</dbReference>
<dbReference type="InterPro" id="IPR021447">
    <property type="entry name" value="DUF3097_C"/>
</dbReference>
<evidence type="ECO:0000313" key="5">
    <source>
        <dbReference type="Proteomes" id="UP000235122"/>
    </source>
</evidence>
<name>A0A2I1IP64_9ACTO</name>
<dbReference type="GeneID" id="35866561"/>
<reference evidence="4 5" key="1">
    <citation type="submission" date="2017-12" db="EMBL/GenBank/DDBJ databases">
        <title>Phylogenetic diversity of female urinary microbiome.</title>
        <authorList>
            <person name="Thomas-White K."/>
            <person name="Wolfe A.J."/>
        </authorList>
    </citation>
    <scope>NUCLEOTIDE SEQUENCE [LARGE SCALE GENOMIC DNA]</scope>
    <source>
        <strain evidence="4 5">UMB0402</strain>
    </source>
</reference>
<gene>
    <name evidence="4" type="ORF">CYJ19_04610</name>
</gene>
<evidence type="ECO:0000256" key="1">
    <source>
        <dbReference type="SAM" id="MobiDB-lite"/>
    </source>
</evidence>
<dbReference type="AlphaFoldDB" id="A0A2I1IP64"/>
<feature type="domain" description="DUF3097" evidence="3">
    <location>
        <begin position="23"/>
        <end position="83"/>
    </location>
</feature>
<feature type="domain" description="DUF3097" evidence="2">
    <location>
        <begin position="119"/>
        <end position="283"/>
    </location>
</feature>
<evidence type="ECO:0000259" key="2">
    <source>
        <dbReference type="Pfam" id="PF11296"/>
    </source>
</evidence>
<protein>
    <submittedName>
        <fullName evidence="4">DUF3097 domain-containing protein</fullName>
    </submittedName>
</protein>
<evidence type="ECO:0000313" key="4">
    <source>
        <dbReference type="EMBL" id="PKY72920.1"/>
    </source>
</evidence>
<sequence length="291" mass="31884">MFDRYGSDVLAHDPHRRPSSKRVPATLGLVVEDVESGWVGAIVATEKVGGMMVVQLEDARGRVRAFPMGAGYWIDGNPVELVPVSKRVRSGPHSAGGRKLTNSGSYALDPEPAKVAKASRIWVEGKHDAELVEHIWGDDLRHEGVVVELLEGIDNLEAVLRNFRPGPKRRAGVLVDHLVKGSKESHIARRIDALYPSSVLVLGHPFVDIWQAVKPARVGLSRWPDIPKGTDIKVGTLAALGWPHASKADVGQGWKRILRQVRTYKDLEPALLGRVEELIDFVTASCPTIPE</sequence>
<organism evidence="4 5">
    <name type="scientific">Winkia neuii</name>
    <dbReference type="NCBI Taxonomy" id="33007"/>
    <lineage>
        <taxon>Bacteria</taxon>
        <taxon>Bacillati</taxon>
        <taxon>Actinomycetota</taxon>
        <taxon>Actinomycetes</taxon>
        <taxon>Actinomycetales</taxon>
        <taxon>Actinomycetaceae</taxon>
        <taxon>Winkia</taxon>
    </lineage>
</organism>
<comment type="caution">
    <text evidence="4">The sequence shown here is derived from an EMBL/GenBank/DDBJ whole genome shotgun (WGS) entry which is preliminary data.</text>
</comment>
<dbReference type="Proteomes" id="UP000235122">
    <property type="component" value="Unassembled WGS sequence"/>
</dbReference>
<dbReference type="RefSeq" id="WP_081638942.1">
    <property type="nucleotide sequence ID" value="NZ_JASOXK010000008.1"/>
</dbReference>
<dbReference type="STRING" id="33007.HMPREF3198_01298"/>
<dbReference type="InterPro" id="IPR053883">
    <property type="entry name" value="DUF3097_N"/>
</dbReference>